<dbReference type="Pfam" id="PF06750">
    <property type="entry name" value="A24_N_bact"/>
    <property type="match status" value="1"/>
</dbReference>
<comment type="subcellular location">
    <subcellularLocation>
        <location evidence="1">Cell inner membrane</location>
        <topology evidence="1">Multi-pass membrane protein</topology>
    </subcellularLocation>
    <subcellularLocation>
        <location evidence="9">Cell membrane</location>
        <topology evidence="9">Multi-pass membrane protein</topology>
    </subcellularLocation>
</comment>
<evidence type="ECO:0000256" key="6">
    <source>
        <dbReference type="ARBA" id="ARBA00022989"/>
    </source>
</evidence>
<keyword evidence="9" id="KW-0511">Multifunctional enzyme</keyword>
<dbReference type="EMBL" id="LOEE01000021">
    <property type="protein sequence ID" value="KXG76778.1"/>
    <property type="molecule type" value="Genomic_DNA"/>
</dbReference>
<keyword evidence="14" id="KW-1185">Reference proteome</keyword>
<reference evidence="13 14" key="1">
    <citation type="submission" date="2015-12" db="EMBL/GenBank/DDBJ databases">
        <title>Draft genome sequence of the thermoanaerobe Thermotalea metallivorans, an isolate from the runoff channel of the Great Artesian Basin, Australia.</title>
        <authorList>
            <person name="Patel B.K."/>
        </authorList>
    </citation>
    <scope>NUCLEOTIDE SEQUENCE [LARGE SCALE GENOMIC DNA]</scope>
    <source>
        <strain evidence="13 14">B2-1</strain>
    </source>
</reference>
<dbReference type="InterPro" id="IPR050882">
    <property type="entry name" value="Prepilin_peptidase/N-MTase"/>
</dbReference>
<evidence type="ECO:0000259" key="11">
    <source>
        <dbReference type="Pfam" id="PF01478"/>
    </source>
</evidence>
<feature type="transmembrane region" description="Helical" evidence="10">
    <location>
        <begin position="122"/>
        <end position="141"/>
    </location>
</feature>
<evidence type="ECO:0000256" key="2">
    <source>
        <dbReference type="ARBA" id="ARBA00005801"/>
    </source>
</evidence>
<evidence type="ECO:0000256" key="5">
    <source>
        <dbReference type="ARBA" id="ARBA00022692"/>
    </source>
</evidence>
<keyword evidence="9" id="KW-0489">Methyltransferase</keyword>
<dbReference type="GO" id="GO:0006465">
    <property type="term" value="P:signal peptide processing"/>
    <property type="evidence" value="ECO:0007669"/>
    <property type="project" value="TreeGrafter"/>
</dbReference>
<dbReference type="STRING" id="520762.AN619_07700"/>
<dbReference type="InterPro" id="IPR014032">
    <property type="entry name" value="Peptidase_A24A_bac"/>
</dbReference>
<keyword evidence="6 10" id="KW-1133">Transmembrane helix</keyword>
<dbReference type="InterPro" id="IPR000045">
    <property type="entry name" value="Prepilin_IV_endopep_pep"/>
</dbReference>
<dbReference type="Pfam" id="PF01478">
    <property type="entry name" value="Peptidase_A24"/>
    <property type="match status" value="1"/>
</dbReference>
<evidence type="ECO:0000313" key="14">
    <source>
        <dbReference type="Proteomes" id="UP000070456"/>
    </source>
</evidence>
<evidence type="ECO:0000313" key="13">
    <source>
        <dbReference type="EMBL" id="KXG76778.1"/>
    </source>
</evidence>
<gene>
    <name evidence="13" type="primary">comC_2</name>
    <name evidence="13" type="ORF">AN619_07700</name>
</gene>
<dbReference type="PRINTS" id="PR00864">
    <property type="entry name" value="PREPILNPTASE"/>
</dbReference>
<keyword evidence="9" id="KW-0808">Transferase</keyword>
<dbReference type="EC" id="2.1.1.-" evidence="9"/>
<dbReference type="GO" id="GO:0004190">
    <property type="term" value="F:aspartic-type endopeptidase activity"/>
    <property type="evidence" value="ECO:0007669"/>
    <property type="project" value="UniProtKB-EC"/>
</dbReference>
<evidence type="ECO:0000259" key="12">
    <source>
        <dbReference type="Pfam" id="PF06750"/>
    </source>
</evidence>
<dbReference type="PATRIC" id="fig|520762.4.peg.864"/>
<organism evidence="13 14">
    <name type="scientific">Thermotalea metallivorans</name>
    <dbReference type="NCBI Taxonomy" id="520762"/>
    <lineage>
        <taxon>Bacteria</taxon>
        <taxon>Bacillati</taxon>
        <taxon>Bacillota</taxon>
        <taxon>Clostridia</taxon>
        <taxon>Peptostreptococcales</taxon>
        <taxon>Thermotaleaceae</taxon>
        <taxon>Thermotalea</taxon>
    </lineage>
</organism>
<evidence type="ECO:0000256" key="3">
    <source>
        <dbReference type="ARBA" id="ARBA00022475"/>
    </source>
</evidence>
<comment type="caution">
    <text evidence="13">The sequence shown here is derived from an EMBL/GenBank/DDBJ whole genome shotgun (WGS) entry which is preliminary data.</text>
</comment>
<dbReference type="Gene3D" id="1.20.120.1220">
    <property type="match status" value="1"/>
</dbReference>
<name>A0A140L8A3_9FIRM</name>
<feature type="transmembrane region" description="Helical" evidence="10">
    <location>
        <begin position="153"/>
        <end position="173"/>
    </location>
</feature>
<feature type="domain" description="Prepilin peptidase A24 N-terminal" evidence="12">
    <location>
        <begin position="11"/>
        <end position="91"/>
    </location>
</feature>
<evidence type="ECO:0000256" key="7">
    <source>
        <dbReference type="ARBA" id="ARBA00023136"/>
    </source>
</evidence>
<evidence type="ECO:0000256" key="1">
    <source>
        <dbReference type="ARBA" id="ARBA00004429"/>
    </source>
</evidence>
<keyword evidence="9" id="KW-0378">Hydrolase</keyword>
<evidence type="ECO:0000256" key="9">
    <source>
        <dbReference type="RuleBase" id="RU003794"/>
    </source>
</evidence>
<accession>A0A140L8A3</accession>
<protein>
    <recommendedName>
        <fullName evidence="9">Prepilin leader peptidase/N-methyltransferase</fullName>
        <ecNumber evidence="9">2.1.1.-</ecNumber>
        <ecNumber evidence="9">3.4.23.43</ecNumber>
    </recommendedName>
</protein>
<dbReference type="GO" id="GO:0032259">
    <property type="term" value="P:methylation"/>
    <property type="evidence" value="ECO:0007669"/>
    <property type="project" value="UniProtKB-KW"/>
</dbReference>
<evidence type="ECO:0000256" key="10">
    <source>
        <dbReference type="SAM" id="Phobius"/>
    </source>
</evidence>
<evidence type="ECO:0000256" key="8">
    <source>
        <dbReference type="RuleBase" id="RU003793"/>
    </source>
</evidence>
<comment type="similarity">
    <text evidence="2 8">Belongs to the peptidase A24 family.</text>
</comment>
<dbReference type="GO" id="GO:0008168">
    <property type="term" value="F:methyltransferase activity"/>
    <property type="evidence" value="ECO:0007669"/>
    <property type="project" value="UniProtKB-KW"/>
</dbReference>
<dbReference type="RefSeq" id="WP_068555153.1">
    <property type="nucleotide sequence ID" value="NZ_LOEE01000021.1"/>
</dbReference>
<feature type="transmembrane region" description="Helical" evidence="10">
    <location>
        <begin position="225"/>
        <end position="248"/>
    </location>
</feature>
<dbReference type="PANTHER" id="PTHR30487">
    <property type="entry name" value="TYPE 4 PREPILIN-LIKE PROTEINS LEADER PEPTIDE-PROCESSING ENZYME"/>
    <property type="match status" value="1"/>
</dbReference>
<feature type="domain" description="Prepilin type IV endopeptidase peptidase" evidence="11">
    <location>
        <begin position="105"/>
        <end position="208"/>
    </location>
</feature>
<keyword evidence="7 10" id="KW-0472">Membrane</keyword>
<dbReference type="EC" id="3.4.23.43" evidence="9"/>
<feature type="transmembrane region" description="Helical" evidence="10">
    <location>
        <begin position="193"/>
        <end position="213"/>
    </location>
</feature>
<dbReference type="OrthoDB" id="9789291at2"/>
<feature type="transmembrane region" description="Helical" evidence="10">
    <location>
        <begin position="85"/>
        <end position="116"/>
    </location>
</feature>
<keyword evidence="9" id="KW-0645">Protease</keyword>
<dbReference type="PANTHER" id="PTHR30487:SF0">
    <property type="entry name" value="PREPILIN LEADER PEPTIDASE_N-METHYLTRANSFERASE-RELATED"/>
    <property type="match status" value="1"/>
</dbReference>
<proteinExistence type="inferred from homology"/>
<feature type="transmembrane region" description="Helical" evidence="10">
    <location>
        <begin position="6"/>
        <end position="25"/>
    </location>
</feature>
<keyword evidence="4" id="KW-0997">Cell inner membrane</keyword>
<dbReference type="AlphaFoldDB" id="A0A140L8A3"/>
<comment type="catalytic activity">
    <reaction evidence="9">
        <text>Typically cleaves a -Gly-|-Phe- bond to release an N-terminal, basic peptide of 5-8 residues from type IV prepilin, and then N-methylates the new N-terminal amino group, the methyl donor being S-adenosyl-L-methionine.</text>
        <dbReference type="EC" id="3.4.23.43"/>
    </reaction>
</comment>
<dbReference type="Proteomes" id="UP000070456">
    <property type="component" value="Unassembled WGS sequence"/>
</dbReference>
<evidence type="ECO:0000256" key="4">
    <source>
        <dbReference type="ARBA" id="ARBA00022519"/>
    </source>
</evidence>
<dbReference type="GO" id="GO:0005886">
    <property type="term" value="C:plasma membrane"/>
    <property type="evidence" value="ECO:0007669"/>
    <property type="project" value="UniProtKB-SubCell"/>
</dbReference>
<keyword evidence="5 9" id="KW-0812">Transmembrane</keyword>
<sequence>MTALWHSTILLFGILIGSFLNVCIYRIPRGASVAFPPSHCTKCNHPLKIRDIIPMISYIILQGKCRYCGETISPQYPLIEVLNGLFYVFLFNIFSFSFLFISYAILISLLIVVTWIDLRHQVIPDEVMIFGFIFSLFLHLFHEARFIFNHGIPGFFIGGGVLLLIALLTNGAMGGGDIKLMAMLGFWLGWKNIILIIFFSFFIGAVVSVTLILTKTKRRKDYIPFGPFIALATVTTVFWGESMVKWYFHAF</sequence>
<keyword evidence="3" id="KW-1003">Cell membrane</keyword>
<dbReference type="InterPro" id="IPR010627">
    <property type="entry name" value="Prepilin_pept_A24_N"/>
</dbReference>
<comment type="function">
    <text evidence="9">Plays an essential role in type IV pili and type II pseudopili formation by proteolytically removing the leader sequence from substrate proteins and subsequently monomethylating the alpha-amino group of the newly exposed N-terminal phenylalanine.</text>
</comment>